<feature type="domain" description="Xylose isomerase-like TIM barrel" evidence="1">
    <location>
        <begin position="22"/>
        <end position="201"/>
    </location>
</feature>
<dbReference type="InterPro" id="IPR036237">
    <property type="entry name" value="Xyl_isomerase-like_sf"/>
</dbReference>
<name>A0ABP6RH96_9PSEU</name>
<dbReference type="Proteomes" id="UP001500483">
    <property type="component" value="Unassembled WGS sequence"/>
</dbReference>
<accession>A0ABP6RH96</accession>
<keyword evidence="4" id="KW-1185">Reference proteome</keyword>
<reference evidence="2" key="1">
    <citation type="journal article" date="2014" name="Int. J. Syst. Evol. Microbiol.">
        <title>Complete genome of a new Firmicutes species belonging to the dominant human colonic microbiota ('Ruminococcus bicirculans') reveals two chromosomes and a selective capacity to utilize plant glucans.</title>
        <authorList>
            <consortium name="NISC Comparative Sequencing Program"/>
            <person name="Wegmann U."/>
            <person name="Louis P."/>
            <person name="Goesmann A."/>
            <person name="Henrissat B."/>
            <person name="Duncan S.H."/>
            <person name="Flint H.J."/>
        </authorList>
    </citation>
    <scope>NUCLEOTIDE SEQUENCE</scope>
    <source>
        <strain evidence="2">JCM 9687</strain>
    </source>
</reference>
<gene>
    <name evidence="2" type="ORF">GCM10020366_05790</name>
    <name evidence="3" type="ORF">GCM10020366_40230</name>
</gene>
<organism evidence="2 4">
    <name type="scientific">Saccharopolyspora gregorii</name>
    <dbReference type="NCBI Taxonomy" id="33914"/>
    <lineage>
        <taxon>Bacteria</taxon>
        <taxon>Bacillati</taxon>
        <taxon>Actinomycetota</taxon>
        <taxon>Actinomycetes</taxon>
        <taxon>Pseudonocardiales</taxon>
        <taxon>Pseudonocardiaceae</taxon>
        <taxon>Saccharopolyspora</taxon>
    </lineage>
</organism>
<dbReference type="Pfam" id="PF01261">
    <property type="entry name" value="AP_endonuc_2"/>
    <property type="match status" value="1"/>
</dbReference>
<dbReference type="InterPro" id="IPR013022">
    <property type="entry name" value="Xyl_isomerase-like_TIM-brl"/>
</dbReference>
<dbReference type="EMBL" id="BAAAYK010000038">
    <property type="protein sequence ID" value="GAA3360397.1"/>
    <property type="molecule type" value="Genomic_DNA"/>
</dbReference>
<dbReference type="PANTHER" id="PTHR12110:SF53">
    <property type="entry name" value="BLR5974 PROTEIN"/>
    <property type="match status" value="1"/>
</dbReference>
<proteinExistence type="predicted"/>
<evidence type="ECO:0000313" key="2">
    <source>
        <dbReference type="EMBL" id="GAA3353225.1"/>
    </source>
</evidence>
<evidence type="ECO:0000313" key="4">
    <source>
        <dbReference type="Proteomes" id="UP001500483"/>
    </source>
</evidence>
<dbReference type="PANTHER" id="PTHR12110">
    <property type="entry name" value="HYDROXYPYRUVATE ISOMERASE"/>
    <property type="match status" value="1"/>
</dbReference>
<dbReference type="EMBL" id="BAAAYK010000012">
    <property type="protein sequence ID" value="GAA3353225.1"/>
    <property type="molecule type" value="Genomic_DNA"/>
</dbReference>
<comment type="caution">
    <text evidence="2">The sequence shown here is derived from an EMBL/GenBank/DDBJ whole genome shotgun (WGS) entry which is preliminary data.</text>
</comment>
<evidence type="ECO:0000313" key="3">
    <source>
        <dbReference type="EMBL" id="GAA3360397.1"/>
    </source>
</evidence>
<dbReference type="InterPro" id="IPR050312">
    <property type="entry name" value="IolE/XylAMocC-like"/>
</dbReference>
<sequence length="258" mass="27216">MNRPLIGLTGWRVDADGADVLTLAAELGADGVQLDLGGPGRGAPLDEPGRVRRIRETSAATGVRVLGVAVNLMNDIGLTSADPAVVRRTVTRALDAARELEAPLVFVPSFRRSAITGPASLSATAEVLRWASAEAAARGLLLANENVLDVPAAERLLDQVGAESFRLLLDTANPHQAGVDVAALVAALGDRFADQIHVKDGGDTESALAAVRARGGHVRALVLENDHRDGDRERLRVDLARLRGHADTLTRRPSEARP</sequence>
<reference evidence="2" key="3">
    <citation type="submission" date="2023-12" db="EMBL/GenBank/DDBJ databases">
        <authorList>
            <person name="Sun Q."/>
            <person name="Inoue M."/>
        </authorList>
    </citation>
    <scope>NUCLEOTIDE SEQUENCE</scope>
    <source>
        <strain evidence="2">JCM 9687</strain>
    </source>
</reference>
<dbReference type="Gene3D" id="3.20.20.150">
    <property type="entry name" value="Divalent-metal-dependent TIM barrel enzymes"/>
    <property type="match status" value="1"/>
</dbReference>
<dbReference type="SUPFAM" id="SSF51658">
    <property type="entry name" value="Xylose isomerase-like"/>
    <property type="match status" value="1"/>
</dbReference>
<evidence type="ECO:0000259" key="1">
    <source>
        <dbReference type="Pfam" id="PF01261"/>
    </source>
</evidence>
<dbReference type="RefSeq" id="WP_344924001.1">
    <property type="nucleotide sequence ID" value="NZ_BAAAYK010000012.1"/>
</dbReference>
<reference evidence="4" key="2">
    <citation type="journal article" date="2019" name="Int. J. Syst. Evol. Microbiol.">
        <title>The Global Catalogue of Microorganisms (GCM) 10K type strain sequencing project: providing services to taxonomists for standard genome sequencing and annotation.</title>
        <authorList>
            <consortium name="The Broad Institute Genomics Platform"/>
            <consortium name="The Broad Institute Genome Sequencing Center for Infectious Disease"/>
            <person name="Wu L."/>
            <person name="Ma J."/>
        </authorList>
    </citation>
    <scope>NUCLEOTIDE SEQUENCE [LARGE SCALE GENOMIC DNA]</scope>
    <source>
        <strain evidence="4">JCM 9687</strain>
    </source>
</reference>
<protein>
    <recommendedName>
        <fullName evidence="1">Xylose isomerase-like TIM barrel domain-containing protein</fullName>
    </recommendedName>
</protein>